<evidence type="ECO:0000313" key="3">
    <source>
        <dbReference type="EMBL" id="ACV22758.1"/>
    </source>
</evidence>
<evidence type="ECO:0000313" key="4">
    <source>
        <dbReference type="Proteomes" id="UP000002026"/>
    </source>
</evidence>
<dbReference type="InterPro" id="IPR029058">
    <property type="entry name" value="AB_hydrolase_fold"/>
</dbReference>
<dbReference type="AlphaFoldDB" id="C7N773"/>
<dbReference type="Pfam" id="PF00326">
    <property type="entry name" value="Peptidase_S9"/>
    <property type="match status" value="1"/>
</dbReference>
<dbReference type="RefSeq" id="WP_012798860.1">
    <property type="nucleotide sequence ID" value="NC_013165.1"/>
</dbReference>
<dbReference type="KEGG" id="shi:Shel_17390"/>
<dbReference type="eggNOG" id="COG1073">
    <property type="taxonomic scope" value="Bacteria"/>
</dbReference>
<dbReference type="GO" id="GO:0006508">
    <property type="term" value="P:proteolysis"/>
    <property type="evidence" value="ECO:0007669"/>
    <property type="project" value="InterPro"/>
</dbReference>
<dbReference type="InterPro" id="IPR001375">
    <property type="entry name" value="Peptidase_S9_cat"/>
</dbReference>
<dbReference type="SUPFAM" id="SSF53474">
    <property type="entry name" value="alpha/beta-Hydrolases"/>
    <property type="match status" value="1"/>
</dbReference>
<evidence type="ECO:0000256" key="1">
    <source>
        <dbReference type="ARBA" id="ARBA00008645"/>
    </source>
</evidence>
<proteinExistence type="inferred from homology"/>
<reference evidence="3 4" key="1">
    <citation type="journal article" date="2009" name="Stand. Genomic Sci.">
        <title>Complete genome sequence of Slackia heliotrinireducens type strain (RHS 1).</title>
        <authorList>
            <person name="Pukall R."/>
            <person name="Lapidus A."/>
            <person name="Nolan M."/>
            <person name="Copeland A."/>
            <person name="Glavina Del Rio T."/>
            <person name="Lucas S."/>
            <person name="Chen F."/>
            <person name="Tice H."/>
            <person name="Cheng J.F."/>
            <person name="Chertkov O."/>
            <person name="Bruce D."/>
            <person name="Goodwin L."/>
            <person name="Kuske C."/>
            <person name="Brettin T."/>
            <person name="Detter J.C."/>
            <person name="Han C."/>
            <person name="Pitluck S."/>
            <person name="Pati A."/>
            <person name="Mavrommatis K."/>
            <person name="Ivanova N."/>
            <person name="Ovchinnikova G."/>
            <person name="Chen A."/>
            <person name="Palaniappan K."/>
            <person name="Schneider S."/>
            <person name="Rohde M."/>
            <person name="Chain P."/>
            <person name="D'haeseleer P."/>
            <person name="Goker M."/>
            <person name="Bristow J."/>
            <person name="Eisen J.A."/>
            <person name="Markowitz V."/>
            <person name="Kyrpides N.C."/>
            <person name="Klenk H.P."/>
            <person name="Hugenholtz P."/>
        </authorList>
    </citation>
    <scope>NUCLEOTIDE SEQUENCE [LARGE SCALE GENOMIC DNA]</scope>
    <source>
        <strain evidence="4">ATCC 29202 / DSM 20476 / NCTC 11029 / RHS 1</strain>
    </source>
</reference>
<comment type="similarity">
    <text evidence="1">Belongs to the AB hydrolase superfamily.</text>
</comment>
<accession>C7N773</accession>
<dbReference type="Gene3D" id="3.40.50.1820">
    <property type="entry name" value="alpha/beta hydrolase"/>
    <property type="match status" value="1"/>
</dbReference>
<feature type="domain" description="Peptidase S9 prolyl oligopeptidase catalytic" evidence="2">
    <location>
        <begin position="67"/>
        <end position="266"/>
    </location>
</feature>
<protein>
    <recommendedName>
        <fullName evidence="2">Peptidase S9 prolyl oligopeptidase catalytic domain-containing protein</fullName>
    </recommendedName>
</protein>
<dbReference type="InterPro" id="IPR050261">
    <property type="entry name" value="FrsA_esterase"/>
</dbReference>
<dbReference type="HOGENOM" id="CLU_048353_3_2_11"/>
<organism evidence="3 4">
    <name type="scientific">Slackia heliotrinireducens (strain ATCC 29202 / DSM 20476 / NCTC 11029 / RHS 1)</name>
    <name type="common">Peptococcus heliotrinreducens</name>
    <dbReference type="NCBI Taxonomy" id="471855"/>
    <lineage>
        <taxon>Bacteria</taxon>
        <taxon>Bacillati</taxon>
        <taxon>Actinomycetota</taxon>
        <taxon>Coriobacteriia</taxon>
        <taxon>Eggerthellales</taxon>
        <taxon>Eggerthellaceae</taxon>
        <taxon>Slackia</taxon>
    </lineage>
</organism>
<sequence>MERYIELPNAEGTILRGMLHIPDAEATRKTANAEGKIPFVILFHGFCDDRAEINFVHIDLSRRLEKAGIGSARFDFAGSGESDGEFIDMTVSGEVSDGLVILDWAKTLDFVDVDRIAIHGLSMGGCVASMVAGTRPDEVKCLSLWCPAPDVVYNMKERMLLCGIDASDIREKGYVDVEGLQVGVGFYEDCLNIDPFAVAAHYHGPVNTVHGDADTTASCTCSERYKEIYGDRCSYTVVHGAEHRFKSVDFRAARMNSAMEFLTRELAE</sequence>
<evidence type="ECO:0000259" key="2">
    <source>
        <dbReference type="Pfam" id="PF00326"/>
    </source>
</evidence>
<name>C7N773_SLAHD</name>
<dbReference type="EMBL" id="CP001684">
    <property type="protein sequence ID" value="ACV22758.1"/>
    <property type="molecule type" value="Genomic_DNA"/>
</dbReference>
<keyword evidence="4" id="KW-1185">Reference proteome</keyword>
<dbReference type="Proteomes" id="UP000002026">
    <property type="component" value="Chromosome"/>
</dbReference>
<dbReference type="PANTHER" id="PTHR22946">
    <property type="entry name" value="DIENELACTONE HYDROLASE DOMAIN-CONTAINING PROTEIN-RELATED"/>
    <property type="match status" value="1"/>
</dbReference>
<gene>
    <name evidence="3" type="ordered locus">Shel_17390</name>
</gene>
<dbReference type="GO" id="GO:0008236">
    <property type="term" value="F:serine-type peptidase activity"/>
    <property type="evidence" value="ECO:0007669"/>
    <property type="project" value="InterPro"/>
</dbReference>
<dbReference type="STRING" id="471855.Shel_17390"/>